<organism evidence="1 2">
    <name type="scientific">Gordonia phage BrutonGaster</name>
    <dbReference type="NCBI Taxonomy" id="2530116"/>
    <lineage>
        <taxon>Viruses</taxon>
        <taxon>Duplodnaviria</taxon>
        <taxon>Heunggongvirae</taxon>
        <taxon>Uroviricota</taxon>
        <taxon>Caudoviricetes</taxon>
        <taxon>Oneupvirus</taxon>
        <taxon>Oneupvirus brutongaster</taxon>
    </lineage>
</organism>
<evidence type="ECO:0000313" key="1">
    <source>
        <dbReference type="EMBL" id="QBP33231.1"/>
    </source>
</evidence>
<dbReference type="Proteomes" id="UP000295568">
    <property type="component" value="Segment"/>
</dbReference>
<name>A0A482JHI5_9CAUD</name>
<accession>A0A482JHI5</accession>
<evidence type="ECO:0000313" key="2">
    <source>
        <dbReference type="Proteomes" id="UP000295568"/>
    </source>
</evidence>
<gene>
    <name evidence="1" type="primary">9</name>
    <name evidence="1" type="ORF">SEA_BRUTONGASTER_9</name>
</gene>
<reference evidence="1 2" key="1">
    <citation type="submission" date="2019-02" db="EMBL/GenBank/DDBJ databases">
        <authorList>
            <person name="Rowley M."/>
            <person name="Stucki C."/>
            <person name="Ghiringhelli B."/>
            <person name="Naegele L."/>
            <person name="Emmons C.B."/>
            <person name="Slowan-Pomeroy T."/>
            <person name="Briggs L.A."/>
            <person name="Garlena R.A."/>
            <person name="Russell D.A."/>
            <person name="Pope W.H."/>
            <person name="Molloy S.D."/>
            <person name="Jacobs-Sera D."/>
            <person name="Hatfull G.F."/>
        </authorList>
    </citation>
    <scope>NUCLEOTIDE SEQUENCE [LARGE SCALE GENOMIC DNA]</scope>
</reference>
<sequence>MSYTADDLDIAIAKLGYSGPNRKQVECWEDYVDEGWSWAENRFYFSDGPFETEYGTVRKVDDFGGEGLGNQYWLVVSVTDDAGEVRHFKRCGYHQSHYGSELDGPTLEVEPAQQTITVWNTKEESK</sequence>
<dbReference type="GeneID" id="55011966"/>
<protein>
    <submittedName>
        <fullName evidence="1">Uncharacterized protein</fullName>
    </submittedName>
</protein>
<keyword evidence="2" id="KW-1185">Reference proteome</keyword>
<dbReference type="KEGG" id="vg:55011966"/>
<dbReference type="EMBL" id="MK524501">
    <property type="protein sequence ID" value="QBP33231.1"/>
    <property type="molecule type" value="Genomic_DNA"/>
</dbReference>
<dbReference type="RefSeq" id="YP_009820528.1">
    <property type="nucleotide sequence ID" value="NC_048169.1"/>
</dbReference>
<proteinExistence type="predicted"/>